<reference evidence="3" key="1">
    <citation type="submission" date="2016-06" db="UniProtKB">
        <authorList>
            <consortium name="WormBaseParasite"/>
        </authorList>
    </citation>
    <scope>IDENTIFICATION</scope>
</reference>
<reference evidence="1 2" key="2">
    <citation type="submission" date="2018-11" db="EMBL/GenBank/DDBJ databases">
        <authorList>
            <consortium name="Pathogen Informatics"/>
        </authorList>
    </citation>
    <scope>NUCLEOTIDE SEQUENCE [LARGE SCALE GENOMIC DNA]</scope>
</reference>
<evidence type="ECO:0000313" key="1">
    <source>
        <dbReference type="EMBL" id="VDK31302.1"/>
    </source>
</evidence>
<proteinExistence type="predicted"/>
<evidence type="ECO:0000313" key="3">
    <source>
        <dbReference type="WBParaSite" id="GPUH_0000195001-mRNA-1"/>
    </source>
</evidence>
<name>A0A183CZQ4_9BILA</name>
<evidence type="ECO:0000313" key="2">
    <source>
        <dbReference type="Proteomes" id="UP000271098"/>
    </source>
</evidence>
<organism evidence="3">
    <name type="scientific">Gongylonema pulchrum</name>
    <dbReference type="NCBI Taxonomy" id="637853"/>
    <lineage>
        <taxon>Eukaryota</taxon>
        <taxon>Metazoa</taxon>
        <taxon>Ecdysozoa</taxon>
        <taxon>Nematoda</taxon>
        <taxon>Chromadorea</taxon>
        <taxon>Rhabditida</taxon>
        <taxon>Spirurina</taxon>
        <taxon>Spiruromorpha</taxon>
        <taxon>Spiruroidea</taxon>
        <taxon>Gongylonematidae</taxon>
        <taxon>Gongylonema</taxon>
    </lineage>
</organism>
<dbReference type="Proteomes" id="UP000271098">
    <property type="component" value="Unassembled WGS sequence"/>
</dbReference>
<accession>A0A183CZQ4</accession>
<dbReference type="AlphaFoldDB" id="A0A183CZQ4"/>
<gene>
    <name evidence="1" type="ORF">GPUH_LOCUS1945</name>
</gene>
<keyword evidence="2" id="KW-1185">Reference proteome</keyword>
<dbReference type="WBParaSite" id="GPUH_0000195001-mRNA-1">
    <property type="protein sequence ID" value="GPUH_0000195001-mRNA-1"/>
    <property type="gene ID" value="GPUH_0000195001"/>
</dbReference>
<protein>
    <submittedName>
        <fullName evidence="3">Peptidase_M1 domain-containing protein</fullName>
    </submittedName>
</protein>
<sequence>MQCGPVAGIEPGDWHSRRTFCHSRHCQNSIPGHQRCRHQCGITNEEFSVRSYIGQYDWSLRLLMKRYGYGNAGLAEWREIIEEAASEPLAGEFFEKYFTQPGLPLIPPTVIPLDVGIDGQPSRTTLILINQTQTFPVVHNGRLVVLDPDVRTHTVIVYEVSSVYVVFFFKLH</sequence>
<dbReference type="OrthoDB" id="10031169at2759"/>
<dbReference type="EMBL" id="UYRT01002662">
    <property type="protein sequence ID" value="VDK31302.1"/>
    <property type="molecule type" value="Genomic_DNA"/>
</dbReference>